<accession>X1FVW3</accession>
<proteinExistence type="predicted"/>
<reference evidence="1" key="1">
    <citation type="journal article" date="2014" name="Front. Microbiol.">
        <title>High frequency of phylogenetically diverse reductive dehalogenase-homologous genes in deep subseafloor sedimentary metagenomes.</title>
        <authorList>
            <person name="Kawai M."/>
            <person name="Futagami T."/>
            <person name="Toyoda A."/>
            <person name="Takaki Y."/>
            <person name="Nishi S."/>
            <person name="Hori S."/>
            <person name="Arai W."/>
            <person name="Tsubouchi T."/>
            <person name="Morono Y."/>
            <person name="Uchiyama I."/>
            <person name="Ito T."/>
            <person name="Fujiyama A."/>
            <person name="Inagaki F."/>
            <person name="Takami H."/>
        </authorList>
    </citation>
    <scope>NUCLEOTIDE SEQUENCE</scope>
    <source>
        <strain evidence="1">Expedition CK06-06</strain>
    </source>
</reference>
<protein>
    <submittedName>
        <fullName evidence="1">Uncharacterized protein</fullName>
    </submittedName>
</protein>
<evidence type="ECO:0000313" key="1">
    <source>
        <dbReference type="EMBL" id="GAH49801.1"/>
    </source>
</evidence>
<dbReference type="EMBL" id="BARU01020510">
    <property type="protein sequence ID" value="GAH49801.1"/>
    <property type="molecule type" value="Genomic_DNA"/>
</dbReference>
<dbReference type="AlphaFoldDB" id="X1FVW3"/>
<sequence length="31" mass="3608">SSLQIDKTFLIMNWQSESLEELCLPEEITLP</sequence>
<comment type="caution">
    <text evidence="1">The sequence shown here is derived from an EMBL/GenBank/DDBJ whole genome shotgun (WGS) entry which is preliminary data.</text>
</comment>
<feature type="non-terminal residue" evidence="1">
    <location>
        <position position="1"/>
    </location>
</feature>
<organism evidence="1">
    <name type="scientific">marine sediment metagenome</name>
    <dbReference type="NCBI Taxonomy" id="412755"/>
    <lineage>
        <taxon>unclassified sequences</taxon>
        <taxon>metagenomes</taxon>
        <taxon>ecological metagenomes</taxon>
    </lineage>
</organism>
<name>X1FVW3_9ZZZZ</name>
<gene>
    <name evidence="1" type="ORF">S03H2_33673</name>
</gene>